<dbReference type="RefSeq" id="WP_193993717.1">
    <property type="nucleotide sequence ID" value="NZ_JADEXP010000117.1"/>
</dbReference>
<dbReference type="GO" id="GO:0000160">
    <property type="term" value="P:phosphorelay signal transduction system"/>
    <property type="evidence" value="ECO:0007669"/>
    <property type="project" value="InterPro"/>
</dbReference>
<dbReference type="PROSITE" id="PS50894">
    <property type="entry name" value="HPT"/>
    <property type="match status" value="1"/>
</dbReference>
<feature type="domain" description="HPt" evidence="2">
    <location>
        <begin position="17"/>
        <end position="108"/>
    </location>
</feature>
<proteinExistence type="predicted"/>
<reference evidence="3" key="1">
    <citation type="submission" date="2020-10" db="EMBL/GenBank/DDBJ databases">
        <authorList>
            <person name="Castelo-Branco R."/>
            <person name="Eusebio N."/>
            <person name="Adriana R."/>
            <person name="Vieira A."/>
            <person name="Brugerolle De Fraissinette N."/>
            <person name="Rezende De Castro R."/>
            <person name="Schneider M.P."/>
            <person name="Vasconcelos V."/>
            <person name="Leao P.N."/>
        </authorList>
    </citation>
    <scope>NUCLEOTIDE SEQUENCE</scope>
    <source>
        <strain evidence="3">LEGE 11479</strain>
    </source>
</reference>
<dbReference type="AlphaFoldDB" id="A0A928ZUL1"/>
<sequence>MTQNFDREQLQQLAGGDTAFEKELLQMFVGDTEDTLEQLAVAISAENQAAVQELAHYIKGASANVGAVGMSKIAAQLEMSAKMGNLRGASKSLRQLQTLHREVSRLAR</sequence>
<organism evidence="3 4">
    <name type="scientific">Leptolyngbya cf. ectocarpi LEGE 11479</name>
    <dbReference type="NCBI Taxonomy" id="1828722"/>
    <lineage>
        <taxon>Bacteria</taxon>
        <taxon>Bacillati</taxon>
        <taxon>Cyanobacteriota</taxon>
        <taxon>Cyanophyceae</taxon>
        <taxon>Leptolyngbyales</taxon>
        <taxon>Leptolyngbyaceae</taxon>
        <taxon>Leptolyngbya group</taxon>
        <taxon>Leptolyngbya</taxon>
    </lineage>
</organism>
<feature type="modified residue" description="Phosphohistidine" evidence="1">
    <location>
        <position position="56"/>
    </location>
</feature>
<evidence type="ECO:0000313" key="4">
    <source>
        <dbReference type="Proteomes" id="UP000615026"/>
    </source>
</evidence>
<keyword evidence="1" id="KW-0597">Phosphoprotein</keyword>
<name>A0A928ZUL1_LEPEC</name>
<dbReference type="Gene3D" id="1.20.120.160">
    <property type="entry name" value="HPT domain"/>
    <property type="match status" value="1"/>
</dbReference>
<evidence type="ECO:0000256" key="1">
    <source>
        <dbReference type="PROSITE-ProRule" id="PRU00110"/>
    </source>
</evidence>
<dbReference type="InterPro" id="IPR008207">
    <property type="entry name" value="Sig_transdc_His_kin_Hpt_dom"/>
</dbReference>
<gene>
    <name evidence="3" type="ORF">IQ260_13955</name>
</gene>
<protein>
    <submittedName>
        <fullName evidence="3">Hpt domain-containing protein</fullName>
    </submittedName>
</protein>
<comment type="caution">
    <text evidence="3">The sequence shown here is derived from an EMBL/GenBank/DDBJ whole genome shotgun (WGS) entry which is preliminary data.</text>
</comment>
<accession>A0A928ZUL1</accession>
<dbReference type="Pfam" id="PF01627">
    <property type="entry name" value="Hpt"/>
    <property type="match status" value="1"/>
</dbReference>
<evidence type="ECO:0000313" key="3">
    <source>
        <dbReference type="EMBL" id="MBE9067757.1"/>
    </source>
</evidence>
<evidence type="ECO:0000259" key="2">
    <source>
        <dbReference type="PROSITE" id="PS50894"/>
    </source>
</evidence>
<keyword evidence="4" id="KW-1185">Reference proteome</keyword>
<dbReference type="CDD" id="cd00088">
    <property type="entry name" value="HPT"/>
    <property type="match status" value="1"/>
</dbReference>
<dbReference type="EMBL" id="JADEXP010000117">
    <property type="protein sequence ID" value="MBE9067757.1"/>
    <property type="molecule type" value="Genomic_DNA"/>
</dbReference>
<dbReference type="InterPro" id="IPR036641">
    <property type="entry name" value="HPT_dom_sf"/>
</dbReference>
<dbReference type="SUPFAM" id="SSF47226">
    <property type="entry name" value="Histidine-containing phosphotransfer domain, HPT domain"/>
    <property type="match status" value="1"/>
</dbReference>
<dbReference type="Proteomes" id="UP000615026">
    <property type="component" value="Unassembled WGS sequence"/>
</dbReference>